<accession>N6UM76</accession>
<sequence>MPLKQQGNSWKRAQSLAPAFEASMGWTEGPVIHFWAPKLVHSLGKGLDGISGSAALPLRFQIRPLAASCGS</sequence>
<protein>
    <submittedName>
        <fullName evidence="1">Uncharacterized protein</fullName>
    </submittedName>
</protein>
<gene>
    <name evidence="2" type="ORF">D910_00259</name>
    <name evidence="3" type="ORF">D910_01629</name>
    <name evidence="1" type="ORF">YQE_01826</name>
</gene>
<evidence type="ECO:0000313" key="3">
    <source>
        <dbReference type="EMBL" id="ERL96252.1"/>
    </source>
</evidence>
<dbReference type="HOGENOM" id="CLU_2742647_0_0_1"/>
<dbReference type="Proteomes" id="UP000030742">
    <property type="component" value="Unassembled WGS sequence"/>
</dbReference>
<feature type="non-terminal residue" evidence="1">
    <location>
        <position position="1"/>
    </location>
</feature>
<organism evidence="1">
    <name type="scientific">Dendroctonus ponderosae</name>
    <name type="common">Mountain pine beetle</name>
    <dbReference type="NCBI Taxonomy" id="77166"/>
    <lineage>
        <taxon>Eukaryota</taxon>
        <taxon>Metazoa</taxon>
        <taxon>Ecdysozoa</taxon>
        <taxon>Arthropoda</taxon>
        <taxon>Hexapoda</taxon>
        <taxon>Insecta</taxon>
        <taxon>Pterygota</taxon>
        <taxon>Neoptera</taxon>
        <taxon>Endopterygota</taxon>
        <taxon>Coleoptera</taxon>
        <taxon>Polyphaga</taxon>
        <taxon>Cucujiformia</taxon>
        <taxon>Curculionidae</taxon>
        <taxon>Scolytinae</taxon>
        <taxon>Dendroctonus</taxon>
    </lineage>
</organism>
<name>N6UM76_DENPD</name>
<dbReference type="EMBL" id="KI210400">
    <property type="protein sequence ID" value="ERL96252.1"/>
    <property type="molecule type" value="Genomic_DNA"/>
</dbReference>
<evidence type="ECO:0000313" key="1">
    <source>
        <dbReference type="EMBL" id="ENN81786.1"/>
    </source>
</evidence>
<dbReference type="EMBL" id="KB740058">
    <property type="protein sequence ID" value="ENN81786.1"/>
    <property type="molecule type" value="Genomic_DNA"/>
</dbReference>
<evidence type="ECO:0000313" key="2">
    <source>
        <dbReference type="EMBL" id="ERL95765.1"/>
    </source>
</evidence>
<reference evidence="1 4" key="1">
    <citation type="journal article" date="2013" name="Genome Biol.">
        <title>Draft genome of the mountain pine beetle, Dendroctonus ponderosae Hopkins, a major forest pest.</title>
        <authorList>
            <person name="Keeling C.I."/>
            <person name="Yuen M.M."/>
            <person name="Liao N.Y."/>
            <person name="Docking T.R."/>
            <person name="Chan S.K."/>
            <person name="Taylor G.A."/>
            <person name="Palmquist D.L."/>
            <person name="Jackman S.D."/>
            <person name="Nguyen A."/>
            <person name="Li M."/>
            <person name="Henderson H."/>
            <person name="Janes J.K."/>
            <person name="Zhao Y."/>
            <person name="Pandoh P."/>
            <person name="Moore R."/>
            <person name="Sperling F.A."/>
            <person name="Huber D.P."/>
            <person name="Birol I."/>
            <person name="Jones S.J."/>
            <person name="Bohlmann J."/>
        </authorList>
    </citation>
    <scope>NUCLEOTIDE SEQUENCE</scope>
</reference>
<evidence type="ECO:0000313" key="4">
    <source>
        <dbReference type="Proteomes" id="UP000030742"/>
    </source>
</evidence>
<dbReference type="AlphaFoldDB" id="N6UM76"/>
<dbReference type="EMBL" id="KI207954">
    <property type="protein sequence ID" value="ERL95765.1"/>
    <property type="molecule type" value="Genomic_DNA"/>
</dbReference>
<proteinExistence type="predicted"/>